<keyword evidence="2" id="KW-1185">Reference proteome</keyword>
<proteinExistence type="predicted"/>
<organism evidence="1 2">
    <name type="scientific">Citricoccus parietis</name>
    <dbReference type="NCBI Taxonomy" id="592307"/>
    <lineage>
        <taxon>Bacteria</taxon>
        <taxon>Bacillati</taxon>
        <taxon>Actinomycetota</taxon>
        <taxon>Actinomycetes</taxon>
        <taxon>Micrococcales</taxon>
        <taxon>Micrococcaceae</taxon>
        <taxon>Citricoccus</taxon>
    </lineage>
</organism>
<dbReference type="EMBL" id="JBHMFI010000002">
    <property type="protein sequence ID" value="MFB9074410.1"/>
    <property type="molecule type" value="Genomic_DNA"/>
</dbReference>
<comment type="caution">
    <text evidence="1">The sequence shown here is derived from an EMBL/GenBank/DDBJ whole genome shotgun (WGS) entry which is preliminary data.</text>
</comment>
<accession>A0ABV5G634</accession>
<evidence type="ECO:0000313" key="2">
    <source>
        <dbReference type="Proteomes" id="UP001589575"/>
    </source>
</evidence>
<sequence>MPAEGDVLDLLAVVLKPLLDLRFCKAGAGGISCDRLWEVRVTVAPVADRGAADVGQLCDVAGAEGEGGGRAHAASFV</sequence>
<name>A0ABV5G634_9MICC</name>
<gene>
    <name evidence="1" type="ORF">ACFFX0_25760</name>
</gene>
<evidence type="ECO:0000313" key="1">
    <source>
        <dbReference type="EMBL" id="MFB9074410.1"/>
    </source>
</evidence>
<reference evidence="1 2" key="1">
    <citation type="submission" date="2024-09" db="EMBL/GenBank/DDBJ databases">
        <authorList>
            <person name="Sun Q."/>
            <person name="Mori K."/>
        </authorList>
    </citation>
    <scope>NUCLEOTIDE SEQUENCE [LARGE SCALE GENOMIC DNA]</scope>
    <source>
        <strain evidence="1 2">CCM 7609</strain>
    </source>
</reference>
<protein>
    <submittedName>
        <fullName evidence="1">Uncharacterized protein</fullName>
    </submittedName>
</protein>
<dbReference type="Proteomes" id="UP001589575">
    <property type="component" value="Unassembled WGS sequence"/>
</dbReference>